<reference evidence="1" key="1">
    <citation type="submission" date="2022-05" db="EMBL/GenBank/DDBJ databases">
        <title>Chromosome-level genome of Chaenocephalus aceratus.</title>
        <authorList>
            <person name="Park H."/>
        </authorList>
    </citation>
    <scope>NUCLEOTIDE SEQUENCE</scope>
    <source>
        <strain evidence="1">KU_202001</strain>
    </source>
</reference>
<accession>A0ACB9WKF5</accession>
<sequence length="101" mass="11169">AACSPKKFHIKEPKDESEARHALWQEPPSSHSNTTPPPTPTIATTTPRQPDCASCKFIAKRHFYMMADGGSSFEPAWIELSQHLGLMLLVLDKNVALLANK</sequence>
<comment type="caution">
    <text evidence="1">The sequence shown here is derived from an EMBL/GenBank/DDBJ whole genome shotgun (WGS) entry which is preliminary data.</text>
</comment>
<dbReference type="EMBL" id="CM043798">
    <property type="protein sequence ID" value="KAI4814192.1"/>
    <property type="molecule type" value="Genomic_DNA"/>
</dbReference>
<dbReference type="Proteomes" id="UP001057452">
    <property type="component" value="Chromosome 14"/>
</dbReference>
<organism evidence="1 2">
    <name type="scientific">Chaenocephalus aceratus</name>
    <name type="common">Blackfin icefish</name>
    <name type="synonym">Chaenichthys aceratus</name>
    <dbReference type="NCBI Taxonomy" id="36190"/>
    <lineage>
        <taxon>Eukaryota</taxon>
        <taxon>Metazoa</taxon>
        <taxon>Chordata</taxon>
        <taxon>Craniata</taxon>
        <taxon>Vertebrata</taxon>
        <taxon>Euteleostomi</taxon>
        <taxon>Actinopterygii</taxon>
        <taxon>Neopterygii</taxon>
        <taxon>Teleostei</taxon>
        <taxon>Neoteleostei</taxon>
        <taxon>Acanthomorphata</taxon>
        <taxon>Eupercaria</taxon>
        <taxon>Perciformes</taxon>
        <taxon>Notothenioidei</taxon>
        <taxon>Channichthyidae</taxon>
        <taxon>Chaenocephalus</taxon>
    </lineage>
</organism>
<protein>
    <submittedName>
        <fullName evidence="1">Uncharacterized protein</fullName>
    </submittedName>
</protein>
<feature type="non-terminal residue" evidence="1">
    <location>
        <position position="101"/>
    </location>
</feature>
<proteinExistence type="predicted"/>
<evidence type="ECO:0000313" key="1">
    <source>
        <dbReference type="EMBL" id="KAI4814192.1"/>
    </source>
</evidence>
<feature type="non-terminal residue" evidence="1">
    <location>
        <position position="1"/>
    </location>
</feature>
<gene>
    <name evidence="1" type="ORF">KUCAC02_003397</name>
</gene>
<name>A0ACB9WKF5_CHAAC</name>
<evidence type="ECO:0000313" key="2">
    <source>
        <dbReference type="Proteomes" id="UP001057452"/>
    </source>
</evidence>
<keyword evidence="2" id="KW-1185">Reference proteome</keyword>